<dbReference type="WBParaSite" id="PS1159_v2.g21135.t1">
    <property type="protein sequence ID" value="PS1159_v2.g21135.t1"/>
    <property type="gene ID" value="PS1159_v2.g21135"/>
</dbReference>
<sequence length="509" mass="58107">MFRRKPQRLDSFPSSPYNATFLRPACPQLGHGDINEDCLYLNIYTPKASSTERFPVMLWIHGGSLKTGSAQSYATGSIIRNFISRGVIVVTIQYRLGMLGYFTTFTDDFPPNRGALDQVEAIKFVKDEIKNFGGNPFQITLFGQSAGSASVAAHLFSPLSQSLFQGAIMESGSVLTCFDGALGFQNTSVEWAQQLCNFTSNNWNALNYTELTNCLSNMPFSKWLPLDDNLLLGWQMVQDNYFLPDVPRNLASKRPNIPVMYGNCRDEWSYFDLSFLRDGLTKLSDYSKGFFELFFGTMASYLASREFDVVGMLEGVYTPFGTSDDDHLAWFKIQNDIFTSTGFTGFITREIDWHLLNGNKQVYAYEITYESQIGRFYELPGWTPVYHSCEIPFLWMMPNDWLTAGSKGKVTTDDFDIADWLGMTWTNFAKYGKPNLDQNLWPAMNYSTHTYLEIDKIKTVKQNYRNTDSTLWNKVLPPIIGNWPPERPDWDNGTIAFKDVFHNFINRAN</sequence>
<proteinExistence type="predicted"/>
<accession>A0AC35FWX1</accession>
<name>A0AC35FWX1_9BILA</name>
<protein>
    <submittedName>
        <fullName evidence="2">Carboxylic ester hydrolase</fullName>
    </submittedName>
</protein>
<dbReference type="Proteomes" id="UP000887580">
    <property type="component" value="Unplaced"/>
</dbReference>
<organism evidence="1 2">
    <name type="scientific">Panagrolaimus sp. PS1159</name>
    <dbReference type="NCBI Taxonomy" id="55785"/>
    <lineage>
        <taxon>Eukaryota</taxon>
        <taxon>Metazoa</taxon>
        <taxon>Ecdysozoa</taxon>
        <taxon>Nematoda</taxon>
        <taxon>Chromadorea</taxon>
        <taxon>Rhabditida</taxon>
        <taxon>Tylenchina</taxon>
        <taxon>Panagrolaimomorpha</taxon>
        <taxon>Panagrolaimoidea</taxon>
        <taxon>Panagrolaimidae</taxon>
        <taxon>Panagrolaimus</taxon>
    </lineage>
</organism>
<evidence type="ECO:0000313" key="2">
    <source>
        <dbReference type="WBParaSite" id="PS1159_v2.g21135.t1"/>
    </source>
</evidence>
<evidence type="ECO:0000313" key="1">
    <source>
        <dbReference type="Proteomes" id="UP000887580"/>
    </source>
</evidence>
<reference evidence="2" key="1">
    <citation type="submission" date="2022-11" db="UniProtKB">
        <authorList>
            <consortium name="WormBaseParasite"/>
        </authorList>
    </citation>
    <scope>IDENTIFICATION</scope>
</reference>